<sequence>MHSVWIKGFKGEDKEKRIKEVMNYRNAFEDLTDVIEQTLQRKDAVRDYSPGWAEKQIAVNEYNAALDDIINLIDLNRKDRKQ</sequence>
<dbReference type="Proteomes" id="UP000424671">
    <property type="component" value="Segment"/>
</dbReference>
<evidence type="ECO:0000313" key="2">
    <source>
        <dbReference type="Proteomes" id="UP000424671"/>
    </source>
</evidence>
<protein>
    <submittedName>
        <fullName evidence="1">Uncharacterized protein</fullName>
    </submittedName>
</protein>
<name>A0A646QWQ2_9CAUD</name>
<organism evidence="1 2">
    <name type="scientific">Roseobacter phage CRP-4</name>
    <dbReference type="NCBI Taxonomy" id="2559283"/>
    <lineage>
        <taxon>Viruses</taxon>
        <taxon>Duplodnaviria</taxon>
        <taxon>Heunggongvirae</taxon>
        <taxon>Uroviricota</taxon>
        <taxon>Caudoviricetes</taxon>
        <taxon>Zobellviridae</taxon>
        <taxon>Cobavirinae</taxon>
        <taxon>Veravirus</taxon>
    </lineage>
</organism>
<gene>
    <name evidence="1" type="ORF">CRP4_gp48</name>
</gene>
<accession>A0A646QWQ2</accession>
<reference evidence="1 2" key="1">
    <citation type="journal article" date="2019" name="mSystems">
        <title>Diverse, abundant and novel viruses infecting the marine abundant Roseobacter RCA lineage.</title>
        <authorList>
            <person name="Zhang Z.F."/>
            <person name="Chen F."/>
            <person name="Chu X."/>
            <person name="Zhang H."/>
            <person name="Luo H.W."/>
            <person name="Zhai Z.Q."/>
            <person name="Yang M.Y."/>
            <person name="Zhao Y.L."/>
        </authorList>
    </citation>
    <scope>NUCLEOTIDE SEQUENCE [LARGE SCALE GENOMIC DNA]</scope>
</reference>
<evidence type="ECO:0000313" key="1">
    <source>
        <dbReference type="EMBL" id="QBQ72657.1"/>
    </source>
</evidence>
<dbReference type="EMBL" id="MK613346">
    <property type="protein sequence ID" value="QBQ72657.1"/>
    <property type="molecule type" value="Genomic_DNA"/>
</dbReference>
<proteinExistence type="predicted"/>